<evidence type="ECO:0000256" key="6">
    <source>
        <dbReference type="ARBA" id="ARBA00022884"/>
    </source>
</evidence>
<feature type="binding site" evidence="7 8">
    <location>
        <position position="15"/>
    </location>
    <ligand>
        <name>S-adenosyl-L-methionine</name>
        <dbReference type="ChEBI" id="CHEBI:59789"/>
    </ligand>
</feature>
<accession>A0A855X3E7</accession>
<comment type="function">
    <text evidence="7">Specifically dimethylates two adjacent adenosines (A1518 and A1519) in the loop of a conserved hairpin near the 3'-end of 16S rRNA in the 30S particle. May play a critical role in biogenesis of 30S subunits.</text>
</comment>
<feature type="binding site" evidence="7 8">
    <location>
        <position position="61"/>
    </location>
    <ligand>
        <name>S-adenosyl-L-methionine</name>
        <dbReference type="ChEBI" id="CHEBI:59789"/>
    </ligand>
</feature>
<evidence type="ECO:0000256" key="1">
    <source>
        <dbReference type="ARBA" id="ARBA00022490"/>
    </source>
</evidence>
<comment type="subcellular location">
    <subcellularLocation>
        <location evidence="7">Cytoplasm</location>
    </subcellularLocation>
</comment>
<dbReference type="Gene3D" id="3.40.50.150">
    <property type="entry name" value="Vaccinia Virus protein VP39"/>
    <property type="match status" value="1"/>
</dbReference>
<keyword evidence="6 7" id="KW-0694">RNA-binding</keyword>
<dbReference type="PROSITE" id="PS01131">
    <property type="entry name" value="RRNA_A_DIMETH"/>
    <property type="match status" value="1"/>
</dbReference>
<dbReference type="EC" id="2.1.1.182" evidence="7"/>
<comment type="similarity">
    <text evidence="7">Belongs to the class I-like SAM-binding methyltransferase superfamily. rRNA adenine N(6)-methyltransferase family. RsmA subfamily.</text>
</comment>
<dbReference type="PANTHER" id="PTHR11727">
    <property type="entry name" value="DIMETHYLADENOSINE TRANSFERASE"/>
    <property type="match status" value="1"/>
</dbReference>
<dbReference type="GO" id="GO:0003723">
    <property type="term" value="F:RNA binding"/>
    <property type="evidence" value="ECO:0007669"/>
    <property type="project" value="UniProtKB-UniRule"/>
</dbReference>
<dbReference type="GO" id="GO:0052908">
    <property type="term" value="F:16S rRNA (adenine(1518)-N(6)/adenine(1519)-N(6))-dimethyltransferase activity"/>
    <property type="evidence" value="ECO:0007669"/>
    <property type="project" value="UniProtKB-EC"/>
</dbReference>
<sequence length="268" mass="30341">MPTYHAKKRLGQNFLTSEKVIRHIIERVSPSPGQTIVEVGSGRGALTWPLAESGATIWAIEFDRDLIDYLDRLLMDHKNVTVLERDFLAFDPDQYNLDRFALVGNLPYNITSPVVDWCIRYHDRITAAYFMMQREVADRLTAAPGTHDWSPISISAQLHFDLTCCFEVPPHAFTPIPEVVSAFVELKPIPVRSDIDMQALDRVVRGSFQQRRKQLVNNLVPNLIPDAESARRILQVLGLRETVRAEELSIDQFCRLTNHLSPGGTGGH</sequence>
<comment type="catalytic activity">
    <reaction evidence="7">
        <text>adenosine(1518)/adenosine(1519) in 16S rRNA + 4 S-adenosyl-L-methionine = N(6)-dimethyladenosine(1518)/N(6)-dimethyladenosine(1519) in 16S rRNA + 4 S-adenosyl-L-homocysteine + 4 H(+)</text>
        <dbReference type="Rhea" id="RHEA:19609"/>
        <dbReference type="Rhea" id="RHEA-COMP:10232"/>
        <dbReference type="Rhea" id="RHEA-COMP:10233"/>
        <dbReference type="ChEBI" id="CHEBI:15378"/>
        <dbReference type="ChEBI" id="CHEBI:57856"/>
        <dbReference type="ChEBI" id="CHEBI:59789"/>
        <dbReference type="ChEBI" id="CHEBI:74411"/>
        <dbReference type="ChEBI" id="CHEBI:74493"/>
        <dbReference type="EC" id="2.1.1.182"/>
    </reaction>
</comment>
<dbReference type="PANTHER" id="PTHR11727:SF7">
    <property type="entry name" value="DIMETHYLADENOSINE TRANSFERASE-RELATED"/>
    <property type="match status" value="1"/>
</dbReference>
<feature type="binding site" evidence="7 8">
    <location>
        <position position="105"/>
    </location>
    <ligand>
        <name>S-adenosyl-L-methionine</name>
        <dbReference type="ChEBI" id="CHEBI:59789"/>
    </ligand>
</feature>
<feature type="binding site" evidence="7 8">
    <location>
        <position position="13"/>
    </location>
    <ligand>
        <name>S-adenosyl-L-methionine</name>
        <dbReference type="ChEBI" id="CHEBI:59789"/>
    </ligand>
</feature>
<keyword evidence="1 7" id="KW-0963">Cytoplasm</keyword>
<keyword evidence="5 7" id="KW-0949">S-adenosyl-L-methionine</keyword>
<keyword evidence="3 7" id="KW-0489">Methyltransferase</keyword>
<dbReference type="GO" id="GO:0005829">
    <property type="term" value="C:cytosol"/>
    <property type="evidence" value="ECO:0007669"/>
    <property type="project" value="TreeGrafter"/>
</dbReference>
<name>A0A855X3E7_9BACT</name>
<dbReference type="Pfam" id="PF00398">
    <property type="entry name" value="RrnaAD"/>
    <property type="match status" value="1"/>
</dbReference>
<dbReference type="SUPFAM" id="SSF53335">
    <property type="entry name" value="S-adenosyl-L-methionine-dependent methyltransferases"/>
    <property type="match status" value="1"/>
</dbReference>
<evidence type="ECO:0000256" key="4">
    <source>
        <dbReference type="ARBA" id="ARBA00022679"/>
    </source>
</evidence>
<reference evidence="10 11" key="1">
    <citation type="journal article" date="2018" name="ISME J.">
        <title>A methanotrophic archaeon couples anaerobic oxidation of methane to Fe(III) reduction.</title>
        <authorList>
            <person name="Cai C."/>
            <person name="Leu A.O."/>
            <person name="Xie G.J."/>
            <person name="Guo J."/>
            <person name="Feng Y."/>
            <person name="Zhao J.X."/>
            <person name="Tyson G.W."/>
            <person name="Yuan Z."/>
            <person name="Hu S."/>
        </authorList>
    </citation>
    <scope>NUCLEOTIDE SEQUENCE [LARGE SCALE GENOMIC DNA]</scope>
    <source>
        <strain evidence="10">FeB_12</strain>
    </source>
</reference>
<protein>
    <recommendedName>
        <fullName evidence="7">Ribosomal RNA small subunit methyltransferase A</fullName>
        <ecNumber evidence="7">2.1.1.182</ecNumber>
    </recommendedName>
    <alternativeName>
        <fullName evidence="7">16S rRNA (adenine(1518)-N(6)/adenine(1519)-N(6))-dimethyltransferase</fullName>
    </alternativeName>
    <alternativeName>
        <fullName evidence="7">16S rRNA dimethyladenosine transferase</fullName>
    </alternativeName>
    <alternativeName>
        <fullName evidence="7">16S rRNA dimethylase</fullName>
    </alternativeName>
    <alternativeName>
        <fullName evidence="7">S-adenosylmethionine-6-N', N'-adenosyl(rRNA) dimethyltransferase</fullName>
    </alternativeName>
</protein>
<evidence type="ECO:0000256" key="7">
    <source>
        <dbReference type="HAMAP-Rule" id="MF_00607"/>
    </source>
</evidence>
<dbReference type="Proteomes" id="UP000250918">
    <property type="component" value="Unassembled WGS sequence"/>
</dbReference>
<dbReference type="InterPro" id="IPR011530">
    <property type="entry name" value="rRNA_adenine_dimethylase"/>
</dbReference>
<evidence type="ECO:0000313" key="10">
    <source>
        <dbReference type="EMBL" id="PWB75314.1"/>
    </source>
</evidence>
<dbReference type="InterPro" id="IPR001737">
    <property type="entry name" value="KsgA/Erm"/>
</dbReference>
<dbReference type="SMART" id="SM00650">
    <property type="entry name" value="rADc"/>
    <property type="match status" value="1"/>
</dbReference>
<gene>
    <name evidence="7 10" type="primary">rsmA</name>
    <name evidence="7" type="synonym">ksgA</name>
    <name evidence="10" type="ORF">C3F09_02835</name>
</gene>
<dbReference type="AlphaFoldDB" id="A0A855X3E7"/>
<dbReference type="InterPro" id="IPR029063">
    <property type="entry name" value="SAM-dependent_MTases_sf"/>
</dbReference>
<dbReference type="EMBL" id="PQAP01000011">
    <property type="protein sequence ID" value="PWB75314.1"/>
    <property type="molecule type" value="Genomic_DNA"/>
</dbReference>
<dbReference type="InterPro" id="IPR023165">
    <property type="entry name" value="rRNA_Ade_diMease-like_C"/>
</dbReference>
<dbReference type="Gene3D" id="1.10.8.100">
    <property type="entry name" value="Ribosomal RNA adenine dimethylase-like, domain 2"/>
    <property type="match status" value="1"/>
</dbReference>
<evidence type="ECO:0000256" key="3">
    <source>
        <dbReference type="ARBA" id="ARBA00022603"/>
    </source>
</evidence>
<evidence type="ECO:0000256" key="8">
    <source>
        <dbReference type="PROSITE-ProRule" id="PRU01026"/>
    </source>
</evidence>
<feature type="binding site" evidence="7 8">
    <location>
        <position position="86"/>
    </location>
    <ligand>
        <name>S-adenosyl-L-methionine</name>
        <dbReference type="ChEBI" id="CHEBI:59789"/>
    </ligand>
</feature>
<dbReference type="NCBIfam" id="TIGR00755">
    <property type="entry name" value="ksgA"/>
    <property type="match status" value="1"/>
</dbReference>
<dbReference type="PROSITE" id="PS51689">
    <property type="entry name" value="SAM_RNA_A_N6_MT"/>
    <property type="match status" value="1"/>
</dbReference>
<dbReference type="HAMAP" id="MF_00607">
    <property type="entry name" value="16SrRNA_methyltr_A"/>
    <property type="match status" value="1"/>
</dbReference>
<dbReference type="InterPro" id="IPR020598">
    <property type="entry name" value="rRNA_Ade_methylase_Trfase_N"/>
</dbReference>
<proteinExistence type="inferred from homology"/>
<evidence type="ECO:0000256" key="5">
    <source>
        <dbReference type="ARBA" id="ARBA00022691"/>
    </source>
</evidence>
<keyword evidence="4 7" id="KW-0808">Transferase</keyword>
<keyword evidence="2 7" id="KW-0698">rRNA processing</keyword>
<comment type="caution">
    <text evidence="10">The sequence shown here is derived from an EMBL/GenBank/DDBJ whole genome shotgun (WGS) entry which is preliminary data.</text>
</comment>
<evidence type="ECO:0000259" key="9">
    <source>
        <dbReference type="SMART" id="SM00650"/>
    </source>
</evidence>
<evidence type="ECO:0000313" key="11">
    <source>
        <dbReference type="Proteomes" id="UP000250918"/>
    </source>
</evidence>
<dbReference type="CDD" id="cd02440">
    <property type="entry name" value="AdoMet_MTases"/>
    <property type="match status" value="1"/>
</dbReference>
<evidence type="ECO:0000256" key="2">
    <source>
        <dbReference type="ARBA" id="ARBA00022552"/>
    </source>
</evidence>
<dbReference type="InterPro" id="IPR020596">
    <property type="entry name" value="rRNA_Ade_Mease_Trfase_CS"/>
</dbReference>
<feature type="domain" description="Ribosomal RNA adenine methylase transferase N-terminal" evidence="9">
    <location>
        <begin position="20"/>
        <end position="190"/>
    </location>
</feature>
<organism evidence="10 11">
    <name type="scientific">candidate division GN15 bacterium</name>
    <dbReference type="NCBI Taxonomy" id="2072418"/>
    <lineage>
        <taxon>Bacteria</taxon>
        <taxon>candidate division GN15</taxon>
    </lineage>
</organism>
<feature type="binding site" evidence="7 8">
    <location>
        <position position="40"/>
    </location>
    <ligand>
        <name>S-adenosyl-L-methionine</name>
        <dbReference type="ChEBI" id="CHEBI:59789"/>
    </ligand>
</feature>